<dbReference type="Proteomes" id="UP000886520">
    <property type="component" value="Chromosome 16"/>
</dbReference>
<evidence type="ECO:0000256" key="9">
    <source>
        <dbReference type="ARBA" id="ARBA00047899"/>
    </source>
</evidence>
<proteinExistence type="inferred from homology"/>
<dbReference type="EMBL" id="JABFUD020000016">
    <property type="protein sequence ID" value="KAI5068183.1"/>
    <property type="molecule type" value="Genomic_DNA"/>
</dbReference>
<evidence type="ECO:0000256" key="2">
    <source>
        <dbReference type="ARBA" id="ARBA00022527"/>
    </source>
</evidence>
<dbReference type="PROSITE" id="PS50011">
    <property type="entry name" value="PROTEIN_KINASE_DOM"/>
    <property type="match status" value="1"/>
</dbReference>
<comment type="catalytic activity">
    <reaction evidence="10">
        <text>L-seryl-[protein] + ATP = O-phospho-L-seryl-[protein] + ADP + H(+)</text>
        <dbReference type="Rhea" id="RHEA:17989"/>
        <dbReference type="Rhea" id="RHEA-COMP:9863"/>
        <dbReference type="Rhea" id="RHEA-COMP:11604"/>
        <dbReference type="ChEBI" id="CHEBI:15378"/>
        <dbReference type="ChEBI" id="CHEBI:29999"/>
        <dbReference type="ChEBI" id="CHEBI:30616"/>
        <dbReference type="ChEBI" id="CHEBI:83421"/>
        <dbReference type="ChEBI" id="CHEBI:456216"/>
        <dbReference type="EC" id="2.7.11.1"/>
    </reaction>
</comment>
<feature type="domain" description="Protein kinase" evidence="15">
    <location>
        <begin position="121"/>
        <end position="382"/>
    </location>
</feature>
<dbReference type="Gene3D" id="1.10.510.10">
    <property type="entry name" value="Transferase(Phosphotransferase) domain 1"/>
    <property type="match status" value="1"/>
</dbReference>
<reference evidence="16" key="1">
    <citation type="submission" date="2021-01" db="EMBL/GenBank/DDBJ databases">
        <title>Adiantum capillus-veneris genome.</title>
        <authorList>
            <person name="Fang Y."/>
            <person name="Liao Q."/>
        </authorList>
    </citation>
    <scope>NUCLEOTIDE SEQUENCE</scope>
    <source>
        <strain evidence="16">H3</strain>
        <tissue evidence="16">Leaf</tissue>
    </source>
</reference>
<dbReference type="GO" id="GO:0035556">
    <property type="term" value="P:intracellular signal transduction"/>
    <property type="evidence" value="ECO:0007669"/>
    <property type="project" value="TreeGrafter"/>
</dbReference>
<dbReference type="InterPro" id="IPR000719">
    <property type="entry name" value="Prot_kinase_dom"/>
</dbReference>
<keyword evidence="17" id="KW-1185">Reference proteome</keyword>
<comment type="similarity">
    <text evidence="14">Belongs to the protein kinase superfamily.</text>
</comment>
<name>A0A9D4ZAD4_ADICA</name>
<dbReference type="InterPro" id="IPR017441">
    <property type="entry name" value="Protein_kinase_ATP_BS"/>
</dbReference>
<dbReference type="GO" id="GO:0005737">
    <property type="term" value="C:cytoplasm"/>
    <property type="evidence" value="ECO:0007669"/>
    <property type="project" value="TreeGrafter"/>
</dbReference>
<evidence type="ECO:0000256" key="1">
    <source>
        <dbReference type="ARBA" id="ARBA00012513"/>
    </source>
</evidence>
<dbReference type="SUPFAM" id="SSF56112">
    <property type="entry name" value="Protein kinase-like (PK-like)"/>
    <property type="match status" value="1"/>
</dbReference>
<keyword evidence="5" id="KW-0808">Transferase</keyword>
<dbReference type="GO" id="GO:0005524">
    <property type="term" value="F:ATP binding"/>
    <property type="evidence" value="ECO:0007669"/>
    <property type="project" value="UniProtKB-UniRule"/>
</dbReference>
<keyword evidence="8 13" id="KW-0067">ATP-binding</keyword>
<dbReference type="CDD" id="cd14008">
    <property type="entry name" value="STKc_LKB1_CaMKK"/>
    <property type="match status" value="1"/>
</dbReference>
<sequence>MGCCGCLELFSHVKRGHGSETRSSNRSFLKRLSHEHLLGYKIDDSESSSSKHRKHGNSIVPFTCYKTSHVVEDESNSRVSTGGRFSNATNNEDLTHKLPVKLTSRAVRSKDFDGRKMVNEYVRVCLIGTGSYGKVVLYRSQLDGKLYAMKILRKSRLRKVRVAPSQTALTDVMREVDIMKHLHHPHIVNLIEVIDDPESDHFYMVLEYVEGGGIFEGAGPPGGIGEGRARLYFRDAVEGLLYLHKKNVVHGDIKPENLLVTTEERIKIGDFSISQIFQDRNDVIQRSPGTPVFTAPECCKGSPYHGKTADIWALGVTLYCMLFGCYPFIGETLQDMYDKIVHDSLYIPDKSNPHLVDVLEGLLCKEPGMRLSLEGVIRHPWVMGTTGHDA</sequence>
<dbReference type="GO" id="GO:0009615">
    <property type="term" value="P:response to virus"/>
    <property type="evidence" value="ECO:0007669"/>
    <property type="project" value="UniProtKB-ARBA"/>
</dbReference>
<dbReference type="GO" id="GO:0004674">
    <property type="term" value="F:protein serine/threonine kinase activity"/>
    <property type="evidence" value="ECO:0007669"/>
    <property type="project" value="UniProtKB-KW"/>
</dbReference>
<evidence type="ECO:0000256" key="6">
    <source>
        <dbReference type="ARBA" id="ARBA00022741"/>
    </source>
</evidence>
<evidence type="ECO:0000256" key="13">
    <source>
        <dbReference type="PROSITE-ProRule" id="PRU10141"/>
    </source>
</evidence>
<evidence type="ECO:0000256" key="5">
    <source>
        <dbReference type="ARBA" id="ARBA00022679"/>
    </source>
</evidence>
<keyword evidence="7" id="KW-0418">Kinase</keyword>
<evidence type="ECO:0000256" key="4">
    <source>
        <dbReference type="ARBA" id="ARBA00022581"/>
    </source>
</evidence>
<dbReference type="FunFam" id="1.10.510.10:FF:000747">
    <property type="entry name" value="Serine/threonine-protein kinase GRIK2"/>
    <property type="match status" value="1"/>
</dbReference>
<evidence type="ECO:0000256" key="3">
    <source>
        <dbReference type="ARBA" id="ARBA00022553"/>
    </source>
</evidence>
<feature type="binding site" evidence="13">
    <location>
        <position position="150"/>
    </location>
    <ligand>
        <name>ATP</name>
        <dbReference type="ChEBI" id="CHEBI:30616"/>
    </ligand>
</feature>
<evidence type="ECO:0000256" key="11">
    <source>
        <dbReference type="ARBA" id="ARBA00054601"/>
    </source>
</evidence>
<evidence type="ECO:0000256" key="8">
    <source>
        <dbReference type="ARBA" id="ARBA00022840"/>
    </source>
</evidence>
<keyword evidence="4" id="KW-0945">Host-virus interaction</keyword>
<dbReference type="FunFam" id="3.30.200.20:FF:000206">
    <property type="entry name" value="Serine/threonine-protein kinase Ssp1"/>
    <property type="match status" value="1"/>
</dbReference>
<dbReference type="PANTHER" id="PTHR24346:SF39">
    <property type="entry name" value="SERINE_THREONINE-PROTEIN KINASE GRIK1-RELATED"/>
    <property type="match status" value="1"/>
</dbReference>
<evidence type="ECO:0000256" key="14">
    <source>
        <dbReference type="RuleBase" id="RU000304"/>
    </source>
</evidence>
<dbReference type="OrthoDB" id="68483at2759"/>
<keyword evidence="6 13" id="KW-0547">Nucleotide-binding</keyword>
<evidence type="ECO:0000256" key="7">
    <source>
        <dbReference type="ARBA" id="ARBA00022777"/>
    </source>
</evidence>
<evidence type="ECO:0000313" key="16">
    <source>
        <dbReference type="EMBL" id="KAI5068183.1"/>
    </source>
</evidence>
<dbReference type="EC" id="2.7.11.1" evidence="1"/>
<evidence type="ECO:0000256" key="12">
    <source>
        <dbReference type="ARBA" id="ARBA00066296"/>
    </source>
</evidence>
<comment type="catalytic activity">
    <reaction evidence="9">
        <text>L-threonyl-[protein] + ATP = O-phospho-L-threonyl-[protein] + ADP + H(+)</text>
        <dbReference type="Rhea" id="RHEA:46608"/>
        <dbReference type="Rhea" id="RHEA-COMP:11060"/>
        <dbReference type="Rhea" id="RHEA-COMP:11605"/>
        <dbReference type="ChEBI" id="CHEBI:15378"/>
        <dbReference type="ChEBI" id="CHEBI:30013"/>
        <dbReference type="ChEBI" id="CHEBI:30616"/>
        <dbReference type="ChEBI" id="CHEBI:61977"/>
        <dbReference type="ChEBI" id="CHEBI:456216"/>
        <dbReference type="EC" id="2.7.11.1"/>
    </reaction>
</comment>
<dbReference type="PANTHER" id="PTHR24346">
    <property type="entry name" value="MAP/MICROTUBULE AFFINITY-REGULATING KINASE"/>
    <property type="match status" value="1"/>
</dbReference>
<comment type="function">
    <text evidence="11">Activates SnRK1.1/KIN10 and SnRK1.2/KIN11 by phosphorylation of their activation-loop 'Thr-198' and 'Thr-176', respectively. Required for the regulation by SnRK1 kinases of the transcription of a large set of genes, the modification the activity of metabolic enzymes, and the control of various nutrient-responsive cellular developmental processes.</text>
</comment>
<comment type="caution">
    <text evidence="16">The sequence shown here is derived from an EMBL/GenBank/DDBJ whole genome shotgun (WGS) entry which is preliminary data.</text>
</comment>
<dbReference type="PROSITE" id="PS00108">
    <property type="entry name" value="PROTEIN_KINASE_ST"/>
    <property type="match status" value="1"/>
</dbReference>
<comment type="subunit">
    <text evidence="12">Associates with the SNF1-related protein kinase (SnRK) complex. Interacts with AL1, a geminivirus (TGMV) protein essential for viral replication.</text>
</comment>
<dbReference type="InterPro" id="IPR008271">
    <property type="entry name" value="Ser/Thr_kinase_AS"/>
</dbReference>
<dbReference type="PROSITE" id="PS00107">
    <property type="entry name" value="PROTEIN_KINASE_ATP"/>
    <property type="match status" value="1"/>
</dbReference>
<evidence type="ECO:0000259" key="15">
    <source>
        <dbReference type="PROSITE" id="PS50011"/>
    </source>
</evidence>
<evidence type="ECO:0000256" key="10">
    <source>
        <dbReference type="ARBA" id="ARBA00048679"/>
    </source>
</evidence>
<dbReference type="InterPro" id="IPR011009">
    <property type="entry name" value="Kinase-like_dom_sf"/>
</dbReference>
<dbReference type="Pfam" id="PF00069">
    <property type="entry name" value="Pkinase"/>
    <property type="match status" value="1"/>
</dbReference>
<dbReference type="SMART" id="SM00220">
    <property type="entry name" value="S_TKc"/>
    <property type="match status" value="1"/>
</dbReference>
<keyword evidence="2 14" id="KW-0723">Serine/threonine-protein kinase</keyword>
<protein>
    <recommendedName>
        <fullName evidence="1">non-specific serine/threonine protein kinase</fullName>
        <ecNumber evidence="1">2.7.11.1</ecNumber>
    </recommendedName>
</protein>
<dbReference type="AlphaFoldDB" id="A0A9D4ZAD4"/>
<keyword evidence="3" id="KW-0597">Phosphoprotein</keyword>
<organism evidence="16 17">
    <name type="scientific">Adiantum capillus-veneris</name>
    <name type="common">Maidenhair fern</name>
    <dbReference type="NCBI Taxonomy" id="13818"/>
    <lineage>
        <taxon>Eukaryota</taxon>
        <taxon>Viridiplantae</taxon>
        <taxon>Streptophyta</taxon>
        <taxon>Embryophyta</taxon>
        <taxon>Tracheophyta</taxon>
        <taxon>Polypodiopsida</taxon>
        <taxon>Polypodiidae</taxon>
        <taxon>Polypodiales</taxon>
        <taxon>Pteridineae</taxon>
        <taxon>Pteridaceae</taxon>
        <taxon>Vittarioideae</taxon>
        <taxon>Adiantum</taxon>
    </lineage>
</organism>
<evidence type="ECO:0000313" key="17">
    <source>
        <dbReference type="Proteomes" id="UP000886520"/>
    </source>
</evidence>
<gene>
    <name evidence="16" type="ORF">GOP47_0016528</name>
</gene>
<accession>A0A9D4ZAD4</accession>